<dbReference type="OrthoDB" id="9149196at2"/>
<evidence type="ECO:0000313" key="2">
    <source>
        <dbReference type="Proteomes" id="UP000183487"/>
    </source>
</evidence>
<sequence>MNLPSLTEEQLAIFRWIHERFGDDVLLPSADDHLKMTDTDVWIRVVSQVVVVGKAEPAKRLKDTDIRAKLDYSFLCSISKAEAAKEIGKVLSEIKARYVPDLNPESSPKVVALIKNLAVLKAYKGGPSGFIRDVAALETSEQRWNYVAKHLSYIKNKGARDFLTTGFGLATDRIALDSRVMGVVSQIVPELPAKVPPAAYAAIEEFLVKGVCKPLKITPAHLDQLLFKYQPQILAELGSMAPARDLTSVSNEALLRQHGQILAELKRREVLRAENDPTGNYAKWLAAQKPFSPDCGDQS</sequence>
<dbReference type="RefSeq" id="WP_074774685.1">
    <property type="nucleotide sequence ID" value="NZ_FNKP01000004.1"/>
</dbReference>
<dbReference type="Proteomes" id="UP000183487">
    <property type="component" value="Unassembled WGS sequence"/>
</dbReference>
<protein>
    <submittedName>
        <fullName evidence="1">Uncharacterized protein</fullName>
    </submittedName>
</protein>
<name>A0A1H1JZB3_9BURK</name>
<proteinExistence type="predicted"/>
<gene>
    <name evidence="1" type="ORF">SAMN05443245_7651</name>
</gene>
<dbReference type="AlphaFoldDB" id="A0A1H1JZB3"/>
<keyword evidence="2" id="KW-1185">Reference proteome</keyword>
<evidence type="ECO:0000313" key="1">
    <source>
        <dbReference type="EMBL" id="SDR55296.1"/>
    </source>
</evidence>
<organism evidence="1 2">
    <name type="scientific">Paraburkholderia fungorum</name>
    <dbReference type="NCBI Taxonomy" id="134537"/>
    <lineage>
        <taxon>Bacteria</taxon>
        <taxon>Pseudomonadati</taxon>
        <taxon>Pseudomonadota</taxon>
        <taxon>Betaproteobacteria</taxon>
        <taxon>Burkholderiales</taxon>
        <taxon>Burkholderiaceae</taxon>
        <taxon>Paraburkholderia</taxon>
    </lineage>
</organism>
<accession>A0A1H1JZB3</accession>
<dbReference type="EMBL" id="FNKP01000004">
    <property type="protein sequence ID" value="SDR55296.1"/>
    <property type="molecule type" value="Genomic_DNA"/>
</dbReference>
<reference evidence="2" key="1">
    <citation type="submission" date="2016-10" db="EMBL/GenBank/DDBJ databases">
        <authorList>
            <person name="Varghese N."/>
        </authorList>
    </citation>
    <scope>NUCLEOTIDE SEQUENCE [LARGE SCALE GENOMIC DNA]</scope>
    <source>
        <strain evidence="2">GAS106B</strain>
    </source>
</reference>